<dbReference type="Pfam" id="PF00903">
    <property type="entry name" value="Glyoxalase"/>
    <property type="match status" value="1"/>
</dbReference>
<dbReference type="EMBL" id="CP089983">
    <property type="protein sequence ID" value="WXB00963.1"/>
    <property type="molecule type" value="Genomic_DNA"/>
</dbReference>
<dbReference type="InterPro" id="IPR028973">
    <property type="entry name" value="PhnB-like"/>
</dbReference>
<evidence type="ECO:0000313" key="2">
    <source>
        <dbReference type="EMBL" id="WXB00963.1"/>
    </source>
</evidence>
<dbReference type="SUPFAM" id="SSF54593">
    <property type="entry name" value="Glyoxalase/Bleomycin resistance protein/Dihydroxybiphenyl dioxygenase"/>
    <property type="match status" value="1"/>
</dbReference>
<sequence length="145" mass="15455">MAIKQITPYLFFSGTADKAIKHYEKALGAKIEGGAVMRFGDVPPGGGMPPCPAADKDRVMHALLHIGGGQVMISDVPSDKKASTVSNVEVVLDFDDVAETTAKFDALAAGGEITSPLQDTFWGAKFGTLTDAYGIRWMFNCTLKK</sequence>
<dbReference type="PANTHER" id="PTHR33990:SF1">
    <property type="entry name" value="PROTEIN YJDN"/>
    <property type="match status" value="1"/>
</dbReference>
<protein>
    <submittedName>
        <fullName evidence="2">VOC family protein</fullName>
    </submittedName>
</protein>
<name>A0ABZ2KQN5_9BACT</name>
<reference evidence="2" key="1">
    <citation type="submission" date="2021-12" db="EMBL/GenBank/DDBJ databases">
        <title>Discovery of the Pendulisporaceae a myxobacterial family with distinct sporulation behavior and unique specialized metabolism.</title>
        <authorList>
            <person name="Garcia R."/>
            <person name="Popoff A."/>
            <person name="Bader C.D."/>
            <person name="Loehr J."/>
            <person name="Walesch S."/>
            <person name="Walt C."/>
            <person name="Boldt J."/>
            <person name="Bunk B."/>
            <person name="Haeckl F.J.F.P.J."/>
            <person name="Gunesch A.P."/>
            <person name="Birkelbach J."/>
            <person name="Nuebel U."/>
            <person name="Pietschmann T."/>
            <person name="Bach T."/>
            <person name="Mueller R."/>
        </authorList>
    </citation>
    <scope>NUCLEOTIDE SEQUENCE</scope>
    <source>
        <strain evidence="2">MSr11367</strain>
    </source>
</reference>
<gene>
    <name evidence="2" type="ORF">LVJ94_29095</name>
</gene>
<evidence type="ECO:0000313" key="3">
    <source>
        <dbReference type="Proteomes" id="UP001374803"/>
    </source>
</evidence>
<organism evidence="2 3">
    <name type="scientific">Pendulispora rubella</name>
    <dbReference type="NCBI Taxonomy" id="2741070"/>
    <lineage>
        <taxon>Bacteria</taxon>
        <taxon>Pseudomonadati</taxon>
        <taxon>Myxococcota</taxon>
        <taxon>Myxococcia</taxon>
        <taxon>Myxococcales</taxon>
        <taxon>Sorangiineae</taxon>
        <taxon>Pendulisporaceae</taxon>
        <taxon>Pendulispora</taxon>
    </lineage>
</organism>
<proteinExistence type="predicted"/>
<dbReference type="RefSeq" id="WP_394830570.1">
    <property type="nucleotide sequence ID" value="NZ_CP089929.1"/>
</dbReference>
<feature type="domain" description="Glyoxalase/fosfomycin resistance/dioxygenase" evidence="1">
    <location>
        <begin position="8"/>
        <end position="139"/>
    </location>
</feature>
<dbReference type="CDD" id="cd06588">
    <property type="entry name" value="PhnB_like"/>
    <property type="match status" value="1"/>
</dbReference>
<dbReference type="Proteomes" id="UP001374803">
    <property type="component" value="Chromosome"/>
</dbReference>
<accession>A0ABZ2KQN5</accession>
<dbReference type="InterPro" id="IPR004360">
    <property type="entry name" value="Glyas_Fos-R_dOase_dom"/>
</dbReference>
<dbReference type="PANTHER" id="PTHR33990">
    <property type="entry name" value="PROTEIN YJDN-RELATED"/>
    <property type="match status" value="1"/>
</dbReference>
<evidence type="ECO:0000259" key="1">
    <source>
        <dbReference type="Pfam" id="PF00903"/>
    </source>
</evidence>
<dbReference type="Gene3D" id="3.10.180.10">
    <property type="entry name" value="2,3-Dihydroxybiphenyl 1,2-Dioxygenase, domain 1"/>
    <property type="match status" value="1"/>
</dbReference>
<dbReference type="InterPro" id="IPR029068">
    <property type="entry name" value="Glyas_Bleomycin-R_OHBP_Dase"/>
</dbReference>
<keyword evidence="3" id="KW-1185">Reference proteome</keyword>